<feature type="compositionally biased region" description="Low complexity" evidence="1">
    <location>
        <begin position="22"/>
        <end position="34"/>
    </location>
</feature>
<dbReference type="EMBL" id="AGNL01011347">
    <property type="protein sequence ID" value="EJK68444.1"/>
    <property type="molecule type" value="Genomic_DNA"/>
</dbReference>
<feature type="compositionally biased region" description="Basic and acidic residues" evidence="1">
    <location>
        <begin position="203"/>
        <end position="216"/>
    </location>
</feature>
<accession>K0STY8</accession>
<reference evidence="2 3" key="1">
    <citation type="journal article" date="2012" name="Genome Biol.">
        <title>Genome and low-iron response of an oceanic diatom adapted to chronic iron limitation.</title>
        <authorList>
            <person name="Lommer M."/>
            <person name="Specht M."/>
            <person name="Roy A.S."/>
            <person name="Kraemer L."/>
            <person name="Andreson R."/>
            <person name="Gutowska M.A."/>
            <person name="Wolf J."/>
            <person name="Bergner S.V."/>
            <person name="Schilhabel M.B."/>
            <person name="Klostermeier U.C."/>
            <person name="Beiko R.G."/>
            <person name="Rosenstiel P."/>
            <person name="Hippler M."/>
            <person name="Laroche J."/>
        </authorList>
    </citation>
    <scope>NUCLEOTIDE SEQUENCE [LARGE SCALE GENOMIC DNA]</scope>
    <source>
        <strain evidence="2 3">CCMP1005</strain>
    </source>
</reference>
<evidence type="ECO:0000256" key="1">
    <source>
        <dbReference type="SAM" id="MobiDB-lite"/>
    </source>
</evidence>
<sequence>MKVVFSGTAALPPGRADRASRPGRSPRGPRAVPSERTSRRQLSGRAFPHCPRPRRRVEARGGLRTNLVVPLPTLPGVRPRGCCRSPSTAPRSEEQCASCSAEDTGRRKDLTSDSSLATLHLSHTLPTKVHGPRIQDQTAKEKDMVVALVRIQRNGSLRFSFRRQLEFQRRGQEEEVFPVPSGLLMPPSDRRGPSLRDFSPARAGREAAARIAEYTRQRRCVGHGKNGGDDDDTDDDDTMQTQRRGGPRPPAGTGKTPVARRTRAGQRRAAEEQQQRVQRGPPPPGVGPGPPPTAGPTAPPPPVRTAPIAPPLKPEAAPDAVPPASSAGTGDDAAARRRAELRRLQRSRGSDRIA</sequence>
<feature type="non-terminal residue" evidence="2">
    <location>
        <position position="354"/>
    </location>
</feature>
<evidence type="ECO:0000313" key="3">
    <source>
        <dbReference type="Proteomes" id="UP000266841"/>
    </source>
</evidence>
<evidence type="ECO:0000313" key="2">
    <source>
        <dbReference type="EMBL" id="EJK68444.1"/>
    </source>
</evidence>
<feature type="region of interest" description="Disordered" evidence="1">
    <location>
        <begin position="169"/>
        <end position="354"/>
    </location>
</feature>
<gene>
    <name evidence="2" type="ORF">THAOC_10377</name>
</gene>
<feature type="compositionally biased region" description="Basic and acidic residues" evidence="1">
    <location>
        <begin position="333"/>
        <end position="354"/>
    </location>
</feature>
<feature type="compositionally biased region" description="Pro residues" evidence="1">
    <location>
        <begin position="280"/>
        <end position="313"/>
    </location>
</feature>
<feature type="region of interest" description="Disordered" evidence="1">
    <location>
        <begin position="1"/>
        <end position="91"/>
    </location>
</feature>
<feature type="compositionally biased region" description="Low complexity" evidence="1">
    <location>
        <begin position="314"/>
        <end position="332"/>
    </location>
</feature>
<name>K0STY8_THAOC</name>
<keyword evidence="3" id="KW-1185">Reference proteome</keyword>
<proteinExistence type="predicted"/>
<dbReference type="AlphaFoldDB" id="K0STY8"/>
<feature type="compositionally biased region" description="Acidic residues" evidence="1">
    <location>
        <begin position="229"/>
        <end position="238"/>
    </location>
</feature>
<organism evidence="2 3">
    <name type="scientific">Thalassiosira oceanica</name>
    <name type="common">Marine diatom</name>
    <dbReference type="NCBI Taxonomy" id="159749"/>
    <lineage>
        <taxon>Eukaryota</taxon>
        <taxon>Sar</taxon>
        <taxon>Stramenopiles</taxon>
        <taxon>Ochrophyta</taxon>
        <taxon>Bacillariophyta</taxon>
        <taxon>Coscinodiscophyceae</taxon>
        <taxon>Thalassiosirophycidae</taxon>
        <taxon>Thalassiosirales</taxon>
        <taxon>Thalassiosiraceae</taxon>
        <taxon>Thalassiosira</taxon>
    </lineage>
</organism>
<comment type="caution">
    <text evidence="2">The sequence shown here is derived from an EMBL/GenBank/DDBJ whole genome shotgun (WGS) entry which is preliminary data.</text>
</comment>
<protein>
    <submittedName>
        <fullName evidence="2">Uncharacterized protein</fullName>
    </submittedName>
</protein>
<dbReference type="Proteomes" id="UP000266841">
    <property type="component" value="Unassembled WGS sequence"/>
</dbReference>